<feature type="transmembrane region" description="Helical" evidence="15">
    <location>
        <begin position="901"/>
        <end position="919"/>
    </location>
</feature>
<keyword evidence="19" id="KW-1185">Reference proteome</keyword>
<reference evidence="18 19" key="1">
    <citation type="submission" date="2015-01" db="EMBL/GenBank/DDBJ databases">
        <title>Evolution of Trichinella species and genotypes.</title>
        <authorList>
            <person name="Korhonen P.K."/>
            <person name="Edoardo P."/>
            <person name="Giuseppe L.R."/>
            <person name="Gasser R.B."/>
        </authorList>
    </citation>
    <scope>NUCLEOTIDE SEQUENCE [LARGE SCALE GENOMIC DNA]</scope>
    <source>
        <strain evidence="18">ISS3</strain>
    </source>
</reference>
<dbReference type="SMART" id="SM00642">
    <property type="entry name" value="Aamy"/>
    <property type="match status" value="1"/>
</dbReference>
<keyword evidence="12" id="KW-0326">Glycosidase</keyword>
<keyword evidence="10" id="KW-0868">Chloride</keyword>
<dbReference type="eggNOG" id="KOG2212">
    <property type="taxonomic scope" value="Eukaryota"/>
</dbReference>
<dbReference type="Pfam" id="PF00128">
    <property type="entry name" value="Alpha-amylase"/>
    <property type="match status" value="1"/>
</dbReference>
<dbReference type="OrthoDB" id="550577at2759"/>
<evidence type="ECO:0000256" key="1">
    <source>
        <dbReference type="ARBA" id="ARBA00000548"/>
    </source>
</evidence>
<evidence type="ECO:0000313" key="18">
    <source>
        <dbReference type="EMBL" id="KRY42836.1"/>
    </source>
</evidence>
<dbReference type="Gene3D" id="2.60.40.1180">
    <property type="entry name" value="Golgi alpha-mannosidase II"/>
    <property type="match status" value="1"/>
</dbReference>
<evidence type="ECO:0000256" key="12">
    <source>
        <dbReference type="ARBA" id="ARBA00023295"/>
    </source>
</evidence>
<dbReference type="SUPFAM" id="SSF51445">
    <property type="entry name" value="(Trans)glycosidases"/>
    <property type="match status" value="1"/>
</dbReference>
<comment type="cofactor">
    <cofactor evidence="3">
        <name>chloride</name>
        <dbReference type="ChEBI" id="CHEBI:17996"/>
    </cofactor>
</comment>
<evidence type="ECO:0000256" key="5">
    <source>
        <dbReference type="ARBA" id="ARBA00011245"/>
    </source>
</evidence>
<dbReference type="STRING" id="6334.A0A0V1C0I8"/>
<feature type="domain" description="Glycosyl hydrolase family 13 catalytic" evidence="17">
    <location>
        <begin position="175"/>
        <end position="553"/>
    </location>
</feature>
<keyword evidence="7" id="KW-0479">Metal-binding</keyword>
<dbReference type="Gene3D" id="3.20.20.80">
    <property type="entry name" value="Glycosidases"/>
    <property type="match status" value="1"/>
</dbReference>
<evidence type="ECO:0000259" key="17">
    <source>
        <dbReference type="SMART" id="SM00642"/>
    </source>
</evidence>
<dbReference type="GO" id="GO:0046872">
    <property type="term" value="F:metal ion binding"/>
    <property type="evidence" value="ECO:0007669"/>
    <property type="project" value="UniProtKB-KW"/>
</dbReference>
<keyword evidence="9" id="KW-0106">Calcium</keyword>
<proteinExistence type="inferred from homology"/>
<keyword evidence="11" id="KW-0119">Carbohydrate metabolism</keyword>
<keyword evidence="15" id="KW-1133">Transmembrane helix</keyword>
<feature type="compositionally biased region" description="Polar residues" evidence="14">
    <location>
        <begin position="1"/>
        <end position="10"/>
    </location>
</feature>
<feature type="transmembrane region" description="Helical" evidence="15">
    <location>
        <begin position="840"/>
        <end position="858"/>
    </location>
</feature>
<gene>
    <name evidence="18" type="primary">Amy2</name>
    <name evidence="18" type="ORF">T01_1838</name>
</gene>
<evidence type="ECO:0000256" key="8">
    <source>
        <dbReference type="ARBA" id="ARBA00022801"/>
    </source>
</evidence>
<dbReference type="PANTHER" id="PTHR43447">
    <property type="entry name" value="ALPHA-AMYLASE"/>
    <property type="match status" value="1"/>
</dbReference>
<comment type="caution">
    <text evidence="18">The sequence shown here is derived from an EMBL/GenBank/DDBJ whole genome shotgun (WGS) entry which is preliminary data.</text>
</comment>
<evidence type="ECO:0000313" key="19">
    <source>
        <dbReference type="Proteomes" id="UP000054776"/>
    </source>
</evidence>
<evidence type="ECO:0000256" key="3">
    <source>
        <dbReference type="ARBA" id="ARBA00001923"/>
    </source>
</evidence>
<evidence type="ECO:0000256" key="14">
    <source>
        <dbReference type="SAM" id="MobiDB-lite"/>
    </source>
</evidence>
<dbReference type="GO" id="GO:0005975">
    <property type="term" value="P:carbohydrate metabolic process"/>
    <property type="evidence" value="ECO:0007669"/>
    <property type="project" value="InterPro"/>
</dbReference>
<comment type="catalytic activity">
    <reaction evidence="1">
        <text>Endohydrolysis of (1-&gt;4)-alpha-D-glucosidic linkages in polysaccharides containing three or more (1-&gt;4)-alpha-linked D-glucose units.</text>
        <dbReference type="EC" id="3.2.1.1"/>
    </reaction>
</comment>
<feature type="transmembrane region" description="Helical" evidence="15">
    <location>
        <begin position="870"/>
        <end position="895"/>
    </location>
</feature>
<dbReference type="EC" id="3.2.1.1" evidence="6"/>
<evidence type="ECO:0000256" key="2">
    <source>
        <dbReference type="ARBA" id="ARBA00001913"/>
    </source>
</evidence>
<dbReference type="PRINTS" id="PR00110">
    <property type="entry name" value="ALPHAAMYLASE"/>
</dbReference>
<dbReference type="InterPro" id="IPR006046">
    <property type="entry name" value="Alpha_amylase"/>
</dbReference>
<feature type="domain" description="Alpha-amylase C-terminal" evidence="16">
    <location>
        <begin position="561"/>
        <end position="647"/>
    </location>
</feature>
<protein>
    <recommendedName>
        <fullName evidence="6">alpha-amylase</fullName>
        <ecNumber evidence="6">3.2.1.1</ecNumber>
    </recommendedName>
</protein>
<keyword evidence="8" id="KW-0378">Hydrolase</keyword>
<evidence type="ECO:0000256" key="11">
    <source>
        <dbReference type="ARBA" id="ARBA00023277"/>
    </source>
</evidence>
<dbReference type="Proteomes" id="UP000054776">
    <property type="component" value="Unassembled WGS sequence"/>
</dbReference>
<dbReference type="InterPro" id="IPR031319">
    <property type="entry name" value="A-amylase_C"/>
</dbReference>
<name>A0A0V1C0I8_TRISP</name>
<evidence type="ECO:0000256" key="9">
    <source>
        <dbReference type="ARBA" id="ARBA00022837"/>
    </source>
</evidence>
<dbReference type="EMBL" id="JYDH01000003">
    <property type="protein sequence ID" value="KRY42836.1"/>
    <property type="molecule type" value="Genomic_DNA"/>
</dbReference>
<evidence type="ECO:0000256" key="10">
    <source>
        <dbReference type="ARBA" id="ARBA00023214"/>
    </source>
</evidence>
<comment type="subunit">
    <text evidence="5">Monomer.</text>
</comment>
<accession>A0A0V1C0I8</accession>
<keyword evidence="15" id="KW-0472">Membrane</keyword>
<evidence type="ECO:0000256" key="15">
    <source>
        <dbReference type="SAM" id="Phobius"/>
    </source>
</evidence>
<comment type="cofactor">
    <cofactor evidence="2">
        <name>Ca(2+)</name>
        <dbReference type="ChEBI" id="CHEBI:29108"/>
    </cofactor>
</comment>
<comment type="similarity">
    <text evidence="4 13">Belongs to the glycosyl hydrolase 13 family.</text>
</comment>
<dbReference type="FunCoup" id="A0A0V1C0I8">
    <property type="interactions" value="16"/>
</dbReference>
<evidence type="ECO:0000256" key="7">
    <source>
        <dbReference type="ARBA" id="ARBA00022723"/>
    </source>
</evidence>
<evidence type="ECO:0000256" key="13">
    <source>
        <dbReference type="RuleBase" id="RU003615"/>
    </source>
</evidence>
<organism evidence="18 19">
    <name type="scientific">Trichinella spiralis</name>
    <name type="common">Trichina worm</name>
    <dbReference type="NCBI Taxonomy" id="6334"/>
    <lineage>
        <taxon>Eukaryota</taxon>
        <taxon>Metazoa</taxon>
        <taxon>Ecdysozoa</taxon>
        <taxon>Nematoda</taxon>
        <taxon>Enoplea</taxon>
        <taxon>Dorylaimia</taxon>
        <taxon>Trichinellida</taxon>
        <taxon>Trichinellidae</taxon>
        <taxon>Trichinella</taxon>
    </lineage>
</organism>
<sequence>MKKPQSSPLSHQHPASFHSLENPLGPMVKWTPTMQRRANIKPTVVRETSSACERKGRVSTVRLCLHCSKIKLALKIKKANYTLKQWFSKCGLRSTGGSSADSGHTGKDIKKKQLVNQDVCLDQILVLFFAYSMQKHFTRLIAWLLLVVHWQVVIGDGDKVSDDCFDELQTDPRRPVAVHLFEWKWTDIANECETFLKDTGIGLIQVSPPNEHAVFEHKGDYSWWLRYQPVSYLLHSRSGTEKEFIDMVQRCMKVGIKILVDGVINHMVGANMKGCGSGGSSYNSTPFKESFPAVPYGPSDFNDNICNHDIKNYDNAAEVRNCRLVSLVDLKLSKVEVQQKIADYLNHLIDIGVAGFRIDAAKHMWPDDIRNILKRVNHLNPAYYPKDKCAFVFHEVIDQGAEAIQGSEYVDFGRITNFRYGLDLSAAVMRNENFLYFKNFGPEWNYWKSHDVLVFVDNHDNQRGSGGGGKVLTYKTPKMYKLAVSFMLAWNYGIPRLMSSYYFNGHDMGPPSFGRPDFKTKSPTFTPDGLCNQSSGWVCEHRWHEIKRMTLFSASVAGLPNTNIISDHHRIAFSRGSNGFYALNNDPHNAWVVQVQTSLPAGFYCDFMTGSVTNKGCSGKTIEVTTDGKVKLVVEPETAVAISVASKLTLPPSYKRTVVLIHFPTIEGQNVFIRGGVHSSHRKGCKTDVIDTPCSIPIIHIEDVQSSWKKFIHWRSDDYFLDWSTGDNAEGSSTIGTPLAWSTNIKNQVGYQWENKYGEHYWFMNVLMDCNRTESGWFEFQSAMDSSNLVESAIKQTKCNGDGGVAEPPFTTTFHAARCGFVNVFQFNTSACTIEKRLSMQYIAMLLSFTVIIVIIHAHETDAAVMHFCFTNQIIVNLVILRLSVLIFCGIHFLFIAFYDVILNICYDSGVVMVAFVLMRNEGNSTHVYIVYM</sequence>
<dbReference type="SUPFAM" id="SSF51011">
    <property type="entry name" value="Glycosyl hydrolase domain"/>
    <property type="match status" value="1"/>
</dbReference>
<dbReference type="AlphaFoldDB" id="A0A0V1C0I8"/>
<evidence type="ECO:0000259" key="16">
    <source>
        <dbReference type="SMART" id="SM00632"/>
    </source>
</evidence>
<dbReference type="InParanoid" id="A0A0V1C0I8"/>
<keyword evidence="15" id="KW-0812">Transmembrane</keyword>
<dbReference type="InterPro" id="IPR013780">
    <property type="entry name" value="Glyco_hydro_b"/>
</dbReference>
<dbReference type="GO" id="GO:0004556">
    <property type="term" value="F:alpha-amylase activity"/>
    <property type="evidence" value="ECO:0007669"/>
    <property type="project" value="UniProtKB-EC"/>
</dbReference>
<dbReference type="SMART" id="SM00632">
    <property type="entry name" value="Aamy_C"/>
    <property type="match status" value="1"/>
</dbReference>
<evidence type="ECO:0000256" key="4">
    <source>
        <dbReference type="ARBA" id="ARBA00008061"/>
    </source>
</evidence>
<dbReference type="InterPro" id="IPR006047">
    <property type="entry name" value="GH13_cat_dom"/>
</dbReference>
<dbReference type="CDD" id="cd11317">
    <property type="entry name" value="AmyAc_bac_euk_AmyA"/>
    <property type="match status" value="1"/>
</dbReference>
<dbReference type="InterPro" id="IPR017853">
    <property type="entry name" value="GH"/>
</dbReference>
<evidence type="ECO:0000256" key="6">
    <source>
        <dbReference type="ARBA" id="ARBA00012595"/>
    </source>
</evidence>
<feature type="region of interest" description="Disordered" evidence="14">
    <location>
        <begin position="1"/>
        <end position="24"/>
    </location>
</feature>